<evidence type="ECO:0000313" key="3">
    <source>
        <dbReference type="Proteomes" id="UP001061862"/>
    </source>
</evidence>
<dbReference type="RefSeq" id="WP_262169576.1">
    <property type="nucleotide sequence ID" value="NZ_CP104965.1"/>
</dbReference>
<protein>
    <submittedName>
        <fullName evidence="2">Uncharacterized protein</fullName>
    </submittedName>
</protein>
<reference evidence="2 3" key="1">
    <citation type="submission" date="2022-09" db="EMBL/GenBank/DDBJ databases">
        <title>Interaction between co-microsymbionts with complementary sets of symbiotic genes in legume-rhizobium systems.</title>
        <authorList>
            <person name="Safronova V."/>
            <person name="Sazanova A."/>
            <person name="Afonin A."/>
            <person name="Chirak E."/>
        </authorList>
    </citation>
    <scope>NUCLEOTIDE SEQUENCE [LARGE SCALE GENOMIC DNA]</scope>
    <source>
        <strain evidence="2 3">A18/4-1</strain>
    </source>
</reference>
<keyword evidence="1" id="KW-0472">Membrane</keyword>
<dbReference type="Proteomes" id="UP001061862">
    <property type="component" value="Chromosome"/>
</dbReference>
<sequence length="146" mass="15372">MATSTTSAIPRFLLTLFVGPAVGAVVFLLAGALADWPDNPSRMPDLFEDAPLVLLFGYALGLFPALVGAVVMGVFSHRYHNLRAQMLAAIPLGAAAGWFGMTLFVSSFGANKYFNTELQLVSAVAGAVALLGCTAIFAWFTRKTAA</sequence>
<keyword evidence="3" id="KW-1185">Reference proteome</keyword>
<name>A0ABY6CE34_9HYPH</name>
<proteinExistence type="predicted"/>
<feature type="transmembrane region" description="Helical" evidence="1">
    <location>
        <begin position="12"/>
        <end position="33"/>
    </location>
</feature>
<evidence type="ECO:0000313" key="2">
    <source>
        <dbReference type="EMBL" id="UXN70505.1"/>
    </source>
</evidence>
<keyword evidence="1" id="KW-0812">Transmembrane</keyword>
<feature type="transmembrane region" description="Helical" evidence="1">
    <location>
        <begin position="87"/>
        <end position="108"/>
    </location>
</feature>
<evidence type="ECO:0000256" key="1">
    <source>
        <dbReference type="SAM" id="Phobius"/>
    </source>
</evidence>
<dbReference type="EMBL" id="CP104965">
    <property type="protein sequence ID" value="UXN70505.1"/>
    <property type="molecule type" value="Genomic_DNA"/>
</dbReference>
<gene>
    <name evidence="2" type="ORF">N8A98_04745</name>
</gene>
<feature type="transmembrane region" description="Helical" evidence="1">
    <location>
        <begin position="53"/>
        <end position="75"/>
    </location>
</feature>
<organism evidence="2 3">
    <name type="scientific">Devosia neptuniae</name>
    <dbReference type="NCBI Taxonomy" id="191302"/>
    <lineage>
        <taxon>Bacteria</taxon>
        <taxon>Pseudomonadati</taxon>
        <taxon>Pseudomonadota</taxon>
        <taxon>Alphaproteobacteria</taxon>
        <taxon>Hyphomicrobiales</taxon>
        <taxon>Devosiaceae</taxon>
        <taxon>Devosia</taxon>
    </lineage>
</organism>
<accession>A0ABY6CE34</accession>
<keyword evidence="1" id="KW-1133">Transmembrane helix</keyword>
<feature type="transmembrane region" description="Helical" evidence="1">
    <location>
        <begin position="120"/>
        <end position="140"/>
    </location>
</feature>